<dbReference type="InterPro" id="IPR036691">
    <property type="entry name" value="Endo/exonu/phosph_ase_sf"/>
</dbReference>
<keyword evidence="1" id="KW-0540">Nuclease</keyword>
<proteinExistence type="predicted"/>
<evidence type="ECO:0000313" key="1">
    <source>
        <dbReference type="EMBL" id="MCI66388.1"/>
    </source>
</evidence>
<name>A0A392TZS7_9FABA</name>
<evidence type="ECO:0000313" key="2">
    <source>
        <dbReference type="Proteomes" id="UP000265520"/>
    </source>
</evidence>
<accession>A0A392TZS7</accession>
<dbReference type="GO" id="GO:0004519">
    <property type="term" value="F:endonuclease activity"/>
    <property type="evidence" value="ECO:0007669"/>
    <property type="project" value="UniProtKB-KW"/>
</dbReference>
<comment type="caution">
    <text evidence="1">The sequence shown here is derived from an EMBL/GenBank/DDBJ whole genome shotgun (WGS) entry which is preliminary data.</text>
</comment>
<sequence length="51" mass="6091">MEMRGFGGFIEDLEMVDLPLLGCHFTWFHANGRTMSRIDRVMVSEEWREAW</sequence>
<dbReference type="GO" id="GO:0004527">
    <property type="term" value="F:exonuclease activity"/>
    <property type="evidence" value="ECO:0007669"/>
    <property type="project" value="UniProtKB-KW"/>
</dbReference>
<dbReference type="Gene3D" id="3.60.10.10">
    <property type="entry name" value="Endonuclease/exonuclease/phosphatase"/>
    <property type="match status" value="1"/>
</dbReference>
<dbReference type="SUPFAM" id="SSF56219">
    <property type="entry name" value="DNase I-like"/>
    <property type="match status" value="1"/>
</dbReference>
<keyword evidence="1" id="KW-0255">Endonuclease</keyword>
<organism evidence="1 2">
    <name type="scientific">Trifolium medium</name>
    <dbReference type="NCBI Taxonomy" id="97028"/>
    <lineage>
        <taxon>Eukaryota</taxon>
        <taxon>Viridiplantae</taxon>
        <taxon>Streptophyta</taxon>
        <taxon>Embryophyta</taxon>
        <taxon>Tracheophyta</taxon>
        <taxon>Spermatophyta</taxon>
        <taxon>Magnoliopsida</taxon>
        <taxon>eudicotyledons</taxon>
        <taxon>Gunneridae</taxon>
        <taxon>Pentapetalae</taxon>
        <taxon>rosids</taxon>
        <taxon>fabids</taxon>
        <taxon>Fabales</taxon>
        <taxon>Fabaceae</taxon>
        <taxon>Papilionoideae</taxon>
        <taxon>50 kb inversion clade</taxon>
        <taxon>NPAAA clade</taxon>
        <taxon>Hologalegina</taxon>
        <taxon>IRL clade</taxon>
        <taxon>Trifolieae</taxon>
        <taxon>Trifolium</taxon>
    </lineage>
</organism>
<dbReference type="Proteomes" id="UP000265520">
    <property type="component" value="Unassembled WGS sequence"/>
</dbReference>
<dbReference type="AlphaFoldDB" id="A0A392TZS7"/>
<feature type="non-terminal residue" evidence="1">
    <location>
        <position position="51"/>
    </location>
</feature>
<protein>
    <submittedName>
        <fullName evidence="1">Endonuclease/exonuclease/phosphatase family protein</fullName>
    </submittedName>
</protein>
<keyword evidence="1" id="KW-0378">Hydrolase</keyword>
<keyword evidence="1" id="KW-0269">Exonuclease</keyword>
<reference evidence="1 2" key="1">
    <citation type="journal article" date="2018" name="Front. Plant Sci.">
        <title>Red Clover (Trifolium pratense) and Zigzag Clover (T. medium) - A Picture of Genomic Similarities and Differences.</title>
        <authorList>
            <person name="Dluhosova J."/>
            <person name="Istvanek J."/>
            <person name="Nedelnik J."/>
            <person name="Repkova J."/>
        </authorList>
    </citation>
    <scope>NUCLEOTIDE SEQUENCE [LARGE SCALE GENOMIC DNA]</scope>
    <source>
        <strain evidence="2">cv. 10/8</strain>
        <tissue evidence="1">Leaf</tissue>
    </source>
</reference>
<dbReference type="EMBL" id="LXQA010694534">
    <property type="protein sequence ID" value="MCI66388.1"/>
    <property type="molecule type" value="Genomic_DNA"/>
</dbReference>
<keyword evidence="2" id="KW-1185">Reference proteome</keyword>